<evidence type="ECO:0000313" key="9">
    <source>
        <dbReference type="Proteomes" id="UP000039865"/>
    </source>
</evidence>
<feature type="transmembrane region" description="Helical" evidence="6">
    <location>
        <begin position="96"/>
        <end position="126"/>
    </location>
</feature>
<evidence type="ECO:0000256" key="1">
    <source>
        <dbReference type="ARBA" id="ARBA00004141"/>
    </source>
</evidence>
<feature type="compositionally biased region" description="Low complexity" evidence="7">
    <location>
        <begin position="16"/>
        <end position="27"/>
    </location>
</feature>
<feature type="transmembrane region" description="Helical" evidence="6">
    <location>
        <begin position="197"/>
        <end position="216"/>
    </location>
</feature>
<dbReference type="GO" id="GO:0016192">
    <property type="term" value="P:vesicle-mediated transport"/>
    <property type="evidence" value="ECO:0007669"/>
    <property type="project" value="TreeGrafter"/>
</dbReference>
<dbReference type="InterPro" id="IPR008564">
    <property type="entry name" value="TVP23-like"/>
</dbReference>
<dbReference type="PANTHER" id="PTHR13019:SF7">
    <property type="entry name" value="GOLGI APPARATUS MEMBRANE PROTEIN TVP23"/>
    <property type="match status" value="1"/>
</dbReference>
<keyword evidence="9" id="KW-1185">Reference proteome</keyword>
<proteinExistence type="inferred from homology"/>
<comment type="subcellular location">
    <subcellularLocation>
        <location evidence="1 6">Membrane</location>
        <topology evidence="1 6">Multi-pass membrane protein</topology>
    </subcellularLocation>
</comment>
<reference evidence="8 9" key="1">
    <citation type="submission" date="2014-06" db="EMBL/GenBank/DDBJ databases">
        <authorList>
            <person name="Swart Estienne"/>
        </authorList>
    </citation>
    <scope>NUCLEOTIDE SEQUENCE [LARGE SCALE GENOMIC DNA]</scope>
    <source>
        <strain evidence="8 9">130c</strain>
    </source>
</reference>
<feature type="compositionally biased region" description="Polar residues" evidence="7">
    <location>
        <begin position="41"/>
        <end position="60"/>
    </location>
</feature>
<dbReference type="FunCoup" id="A0A078A3X7">
    <property type="interactions" value="73"/>
</dbReference>
<evidence type="ECO:0000256" key="4">
    <source>
        <dbReference type="ARBA" id="ARBA00022989"/>
    </source>
</evidence>
<feature type="compositionally biased region" description="Basic and acidic residues" evidence="7">
    <location>
        <begin position="1"/>
        <end position="12"/>
    </location>
</feature>
<keyword evidence="5 6" id="KW-0472">Membrane</keyword>
<evidence type="ECO:0000256" key="6">
    <source>
        <dbReference type="RuleBase" id="RU361206"/>
    </source>
</evidence>
<comment type="similarity">
    <text evidence="2 6">Belongs to the TVP23 family.</text>
</comment>
<organism evidence="8 9">
    <name type="scientific">Stylonychia lemnae</name>
    <name type="common">Ciliate</name>
    <dbReference type="NCBI Taxonomy" id="5949"/>
    <lineage>
        <taxon>Eukaryota</taxon>
        <taxon>Sar</taxon>
        <taxon>Alveolata</taxon>
        <taxon>Ciliophora</taxon>
        <taxon>Intramacronucleata</taxon>
        <taxon>Spirotrichea</taxon>
        <taxon>Stichotrichia</taxon>
        <taxon>Sporadotrichida</taxon>
        <taxon>Oxytrichidae</taxon>
        <taxon>Stylonychinae</taxon>
        <taxon>Stylonychia</taxon>
    </lineage>
</organism>
<dbReference type="Proteomes" id="UP000039865">
    <property type="component" value="Unassembled WGS sequence"/>
</dbReference>
<evidence type="ECO:0000256" key="5">
    <source>
        <dbReference type="ARBA" id="ARBA00023136"/>
    </source>
</evidence>
<dbReference type="Pfam" id="PF05832">
    <property type="entry name" value="DUF846"/>
    <property type="match status" value="1"/>
</dbReference>
<dbReference type="OMA" id="EEWIYEC"/>
<feature type="region of interest" description="Disordered" evidence="7">
    <location>
        <begin position="1"/>
        <end position="65"/>
    </location>
</feature>
<evidence type="ECO:0000256" key="3">
    <source>
        <dbReference type="ARBA" id="ARBA00022692"/>
    </source>
</evidence>
<protein>
    <recommendedName>
        <fullName evidence="6">Golgi apparatus membrane protein TVP23 homolog</fullName>
    </recommendedName>
</protein>
<dbReference type="GO" id="GO:0000139">
    <property type="term" value="C:Golgi membrane"/>
    <property type="evidence" value="ECO:0007669"/>
    <property type="project" value="TreeGrafter"/>
</dbReference>
<evidence type="ECO:0000256" key="7">
    <source>
        <dbReference type="SAM" id="MobiDB-lite"/>
    </source>
</evidence>
<sequence>MDEDLSDLKFDIPIDTASTSTNSSTTNKKSKQQPPKPKDQFQNAQYQLGATNDPVNSTNQSKDEESGTMKLIPSFLTNASNPGICMLTLLFKSGAIGSYLLLNLFISNLIMVYIIVIVLSAFDFYVVKNITGRILVGLRWQQYIDENGREQWNFQSFDEPAKLDNINKRVFWISTYVAPVVWALLFVWSLLSFSPTNASICIFSYIMTFTNLMAYIKCEKNYKQKMSSFIFDQAKSRLSFGQLAKFGQFASKFTGK</sequence>
<feature type="transmembrane region" description="Helical" evidence="6">
    <location>
        <begin position="170"/>
        <end position="191"/>
    </location>
</feature>
<dbReference type="AlphaFoldDB" id="A0A078A3X7"/>
<gene>
    <name evidence="8" type="primary">Contig9731.g10410</name>
    <name evidence="8" type="ORF">STYLEM_5228</name>
</gene>
<evidence type="ECO:0000256" key="2">
    <source>
        <dbReference type="ARBA" id="ARBA00005467"/>
    </source>
</evidence>
<name>A0A078A3X7_STYLE</name>
<dbReference type="InParanoid" id="A0A078A3X7"/>
<keyword evidence="4 6" id="KW-1133">Transmembrane helix</keyword>
<dbReference type="GO" id="GO:0009306">
    <property type="term" value="P:protein secretion"/>
    <property type="evidence" value="ECO:0007669"/>
    <property type="project" value="TreeGrafter"/>
</dbReference>
<dbReference type="PANTHER" id="PTHR13019">
    <property type="entry name" value="GOLGI APPARATUS MEMBRANE PROTEIN TVP23"/>
    <property type="match status" value="1"/>
</dbReference>
<dbReference type="EMBL" id="CCKQ01005075">
    <property type="protein sequence ID" value="CDW76228.1"/>
    <property type="molecule type" value="Genomic_DNA"/>
</dbReference>
<evidence type="ECO:0000313" key="8">
    <source>
        <dbReference type="EMBL" id="CDW76228.1"/>
    </source>
</evidence>
<dbReference type="OrthoDB" id="2151161at2759"/>
<accession>A0A078A3X7</accession>
<keyword evidence="3 6" id="KW-0812">Transmembrane</keyword>